<evidence type="ECO:0000313" key="5">
    <source>
        <dbReference type="Proteomes" id="UP000620591"/>
    </source>
</evidence>
<feature type="transmembrane region" description="Helical" evidence="1">
    <location>
        <begin position="6"/>
        <end position="21"/>
    </location>
</feature>
<feature type="transmembrane region" description="Helical" evidence="1">
    <location>
        <begin position="62"/>
        <end position="79"/>
    </location>
</feature>
<evidence type="ECO:0000256" key="1">
    <source>
        <dbReference type="SAM" id="Phobius"/>
    </source>
</evidence>
<protein>
    <submittedName>
        <fullName evidence="2">Uncharacterized protein</fullName>
    </submittedName>
</protein>
<name>A0A8I0EW76_9ACTN</name>
<evidence type="ECO:0000313" key="3">
    <source>
        <dbReference type="EMBL" id="QNL94804.1"/>
    </source>
</evidence>
<sequence length="89" mass="9388">MVWPSVVVLGFLAILLVRLKVLEAERRSARVSWVRMILTVLAGVAVWMLAGGLGSLPDSSGSYLGVLLVGIAAIPSMLARRSRTSAPAS</sequence>
<keyword evidence="1" id="KW-0472">Membrane</keyword>
<keyword evidence="1" id="KW-1133">Transmembrane helix</keyword>
<gene>
    <name evidence="3" type="ORF">H9L21_02270</name>
    <name evidence="2" type="ORF">IBG24_13795</name>
</gene>
<organism evidence="2 5">
    <name type="scientific">Aeromicrobium senzhongii</name>
    <dbReference type="NCBI Taxonomy" id="2663859"/>
    <lineage>
        <taxon>Bacteria</taxon>
        <taxon>Bacillati</taxon>
        <taxon>Actinomycetota</taxon>
        <taxon>Actinomycetes</taxon>
        <taxon>Propionibacteriales</taxon>
        <taxon>Nocardioidaceae</taxon>
        <taxon>Aeromicrobium</taxon>
    </lineage>
</organism>
<keyword evidence="4" id="KW-1185">Reference proteome</keyword>
<proteinExistence type="predicted"/>
<accession>A0A8I0EW76</accession>
<feature type="transmembrane region" description="Helical" evidence="1">
    <location>
        <begin position="33"/>
        <end position="50"/>
    </location>
</feature>
<reference evidence="2" key="1">
    <citation type="submission" date="2020-09" db="EMBL/GenBank/DDBJ databases">
        <title>Novel species in genus Aeromicrobium.</title>
        <authorList>
            <person name="Zhang G."/>
        </authorList>
    </citation>
    <scope>NUCLEOTIDE SEQUENCE</scope>
    <source>
        <strain evidence="3">Zg-629</strain>
        <strain evidence="4">zg-629</strain>
        <strain evidence="2">Zg-636</strain>
    </source>
</reference>
<dbReference type="Proteomes" id="UP000620591">
    <property type="component" value="Unassembled WGS sequence"/>
</dbReference>
<dbReference type="Proteomes" id="UP000515871">
    <property type="component" value="Chromosome"/>
</dbReference>
<evidence type="ECO:0000313" key="2">
    <source>
        <dbReference type="EMBL" id="MBC9227385.1"/>
    </source>
</evidence>
<dbReference type="EMBL" id="JACTVM010000004">
    <property type="protein sequence ID" value="MBC9227385.1"/>
    <property type="molecule type" value="Genomic_DNA"/>
</dbReference>
<dbReference type="RefSeq" id="WP_154595861.1">
    <property type="nucleotide sequence ID" value="NZ_CP060587.1"/>
</dbReference>
<dbReference type="EMBL" id="CP060587">
    <property type="protein sequence ID" value="QNL94804.1"/>
    <property type="molecule type" value="Genomic_DNA"/>
</dbReference>
<dbReference type="AlphaFoldDB" id="A0A8I0EW76"/>
<evidence type="ECO:0000313" key="4">
    <source>
        <dbReference type="Proteomes" id="UP000515871"/>
    </source>
</evidence>
<keyword evidence="1" id="KW-0812">Transmembrane</keyword>